<evidence type="ECO:0000313" key="4">
    <source>
        <dbReference type="EMBL" id="VHX98568.1"/>
    </source>
</evidence>
<dbReference type="AlphaFoldDB" id="A0A160WHM1"/>
<dbReference type="Proteomes" id="UP000346772">
    <property type="component" value="Unassembled WGS sequence"/>
</dbReference>
<dbReference type="EMBL" id="CAADAN010000001">
    <property type="protein sequence ID" value="VFD29592.1"/>
    <property type="molecule type" value="Genomic_DNA"/>
</dbReference>
<gene>
    <name evidence="4" type="ORF">SAMEA1402366_00921</name>
    <name evidence="2" type="ORF">SAMEA1402399_00638</name>
    <name evidence="3" type="ORF">SAMEA1710456_02228</name>
    <name evidence="1" type="ORF">SAMEA3375112_00661</name>
</gene>
<comment type="caution">
    <text evidence="1">The sequence shown here is derived from an EMBL/GenBank/DDBJ whole genome shotgun (WGS) entry which is preliminary data.</text>
</comment>
<dbReference type="Proteomes" id="UP000189137">
    <property type="component" value="Unassembled WGS sequence"/>
</dbReference>
<reference evidence="1 5" key="1">
    <citation type="submission" date="2017-02" db="EMBL/GenBank/DDBJ databases">
        <authorList>
            <consortium name="Pathogen Informatics"/>
        </authorList>
    </citation>
    <scope>NUCLEOTIDE SEQUENCE [LARGE SCALE GENOMIC DNA]</scope>
    <source>
        <strain evidence="3 6">078GUE027</strain>
        <strain evidence="8">clo34</strain>
        <strain evidence="2">Clo34</strain>
        <strain evidence="7">tl291</strain>
        <strain evidence="4">Tl291</strain>
        <strain evidence="1 5">VRECD0157</strain>
    </source>
</reference>
<protein>
    <submittedName>
        <fullName evidence="1">Uncharacterized protein</fullName>
    </submittedName>
</protein>
<dbReference type="Proteomes" id="UP000372533">
    <property type="component" value="Unassembled WGS sequence"/>
</dbReference>
<name>A0A160WHM1_CLODI</name>
<evidence type="ECO:0000313" key="8">
    <source>
        <dbReference type="Proteomes" id="UP000411588"/>
    </source>
</evidence>
<dbReference type="EMBL" id="CAADAT010000012">
    <property type="protein sequence ID" value="VFD54734.1"/>
    <property type="molecule type" value="Genomic_DNA"/>
</dbReference>
<dbReference type="EMBL" id="FUPS01000002">
    <property type="protein sequence ID" value="SJR92638.1"/>
    <property type="molecule type" value="Genomic_DNA"/>
</dbReference>
<accession>A0A160WHM1</accession>
<evidence type="ECO:0000313" key="6">
    <source>
        <dbReference type="Proteomes" id="UP000346772"/>
    </source>
</evidence>
<evidence type="ECO:0000313" key="7">
    <source>
        <dbReference type="Proteomes" id="UP000372533"/>
    </source>
</evidence>
<evidence type="ECO:0000313" key="5">
    <source>
        <dbReference type="Proteomes" id="UP000189137"/>
    </source>
</evidence>
<sequence length="37" mass="4014">MGIVLITAALVLVMYGLSILSYISESNILEDTVNDNQ</sequence>
<dbReference type="Proteomes" id="UP000411588">
    <property type="component" value="Unassembled WGS sequence"/>
</dbReference>
<organism evidence="1 5">
    <name type="scientific">Clostridioides difficile</name>
    <name type="common">Peptoclostridium difficile</name>
    <dbReference type="NCBI Taxonomy" id="1496"/>
    <lineage>
        <taxon>Bacteria</taxon>
        <taxon>Bacillati</taxon>
        <taxon>Bacillota</taxon>
        <taxon>Clostridia</taxon>
        <taxon>Peptostreptococcales</taxon>
        <taxon>Peptostreptococcaceae</taxon>
        <taxon>Clostridioides</taxon>
    </lineage>
</organism>
<evidence type="ECO:0000313" key="2">
    <source>
        <dbReference type="EMBL" id="VFD29592.1"/>
    </source>
</evidence>
<evidence type="ECO:0000313" key="1">
    <source>
        <dbReference type="EMBL" id="SJR92638.1"/>
    </source>
</evidence>
<dbReference type="EMBL" id="CAAJVP010000003">
    <property type="protein sequence ID" value="VHX98568.1"/>
    <property type="molecule type" value="Genomic_DNA"/>
</dbReference>
<proteinExistence type="predicted"/>
<evidence type="ECO:0000313" key="3">
    <source>
        <dbReference type="EMBL" id="VFD54734.1"/>
    </source>
</evidence>